<comment type="catalytic activity">
    <reaction evidence="11 12">
        <text>uridine(1498) in 16S rRNA + S-adenosyl-L-methionine = N(3)-methyluridine(1498) in 16S rRNA + S-adenosyl-L-homocysteine + H(+)</text>
        <dbReference type="Rhea" id="RHEA:42920"/>
        <dbReference type="Rhea" id="RHEA-COMP:10283"/>
        <dbReference type="Rhea" id="RHEA-COMP:10284"/>
        <dbReference type="ChEBI" id="CHEBI:15378"/>
        <dbReference type="ChEBI" id="CHEBI:57856"/>
        <dbReference type="ChEBI" id="CHEBI:59789"/>
        <dbReference type="ChEBI" id="CHEBI:65315"/>
        <dbReference type="ChEBI" id="CHEBI:74502"/>
        <dbReference type="EC" id="2.1.1.193"/>
    </reaction>
</comment>
<comment type="similarity">
    <text evidence="2 12">Belongs to the RNA methyltransferase RsmE family.</text>
</comment>
<evidence type="ECO:0000256" key="3">
    <source>
        <dbReference type="ARBA" id="ARBA00012328"/>
    </source>
</evidence>
<dbReference type="NCBIfam" id="TIGR00046">
    <property type="entry name" value="RsmE family RNA methyltransferase"/>
    <property type="match status" value="1"/>
</dbReference>
<evidence type="ECO:0000256" key="6">
    <source>
        <dbReference type="ARBA" id="ARBA00022552"/>
    </source>
</evidence>
<dbReference type="CDD" id="cd18084">
    <property type="entry name" value="RsmE-like"/>
    <property type="match status" value="1"/>
</dbReference>
<dbReference type="AlphaFoldDB" id="A0A9D1FDC1"/>
<dbReference type="PANTHER" id="PTHR30027">
    <property type="entry name" value="RIBOSOMAL RNA SMALL SUBUNIT METHYLTRANSFERASE E"/>
    <property type="match status" value="1"/>
</dbReference>
<evidence type="ECO:0000313" key="15">
    <source>
        <dbReference type="EMBL" id="HIS66720.1"/>
    </source>
</evidence>
<dbReference type="InterPro" id="IPR015947">
    <property type="entry name" value="PUA-like_sf"/>
</dbReference>
<dbReference type="InterPro" id="IPR029028">
    <property type="entry name" value="Alpha/beta_knot_MTases"/>
</dbReference>
<dbReference type="GO" id="GO:0070475">
    <property type="term" value="P:rRNA base methylation"/>
    <property type="evidence" value="ECO:0007669"/>
    <property type="project" value="TreeGrafter"/>
</dbReference>
<keyword evidence="5 12" id="KW-0963">Cytoplasm</keyword>
<dbReference type="InterPro" id="IPR029026">
    <property type="entry name" value="tRNA_m1G_MTases_N"/>
</dbReference>
<evidence type="ECO:0000313" key="16">
    <source>
        <dbReference type="Proteomes" id="UP000824001"/>
    </source>
</evidence>
<accession>A0A9D1FDC1</accession>
<comment type="subcellular location">
    <subcellularLocation>
        <location evidence="1 12">Cytoplasm</location>
    </subcellularLocation>
</comment>
<evidence type="ECO:0000256" key="4">
    <source>
        <dbReference type="ARBA" id="ARBA00013673"/>
    </source>
</evidence>
<evidence type="ECO:0000256" key="12">
    <source>
        <dbReference type="PIRNR" id="PIRNR015601"/>
    </source>
</evidence>
<dbReference type="GO" id="GO:0005737">
    <property type="term" value="C:cytoplasm"/>
    <property type="evidence" value="ECO:0007669"/>
    <property type="project" value="UniProtKB-SubCell"/>
</dbReference>
<keyword evidence="6 12" id="KW-0698">rRNA processing</keyword>
<dbReference type="SUPFAM" id="SSF75217">
    <property type="entry name" value="alpha/beta knot"/>
    <property type="match status" value="1"/>
</dbReference>
<dbReference type="SUPFAM" id="SSF88697">
    <property type="entry name" value="PUA domain-like"/>
    <property type="match status" value="1"/>
</dbReference>
<feature type="domain" description="Ribosomal RNA small subunit methyltransferase E PUA-like" evidence="14">
    <location>
        <begin position="18"/>
        <end position="63"/>
    </location>
</feature>
<evidence type="ECO:0000256" key="5">
    <source>
        <dbReference type="ARBA" id="ARBA00022490"/>
    </source>
</evidence>
<organism evidence="15 16">
    <name type="scientific">Candidatus Scatomorpha merdipullorum</name>
    <dbReference type="NCBI Taxonomy" id="2840927"/>
    <lineage>
        <taxon>Bacteria</taxon>
        <taxon>Bacillati</taxon>
        <taxon>Bacillota</taxon>
        <taxon>Clostridia</taxon>
        <taxon>Eubacteriales</taxon>
        <taxon>Candidatus Scatomorpha</taxon>
    </lineage>
</organism>
<evidence type="ECO:0000256" key="7">
    <source>
        <dbReference type="ARBA" id="ARBA00022603"/>
    </source>
</evidence>
<dbReference type="Pfam" id="PF20260">
    <property type="entry name" value="PUA_4"/>
    <property type="match status" value="1"/>
</dbReference>
<evidence type="ECO:0000256" key="8">
    <source>
        <dbReference type="ARBA" id="ARBA00022679"/>
    </source>
</evidence>
<evidence type="ECO:0000259" key="13">
    <source>
        <dbReference type="Pfam" id="PF04452"/>
    </source>
</evidence>
<reference evidence="15" key="1">
    <citation type="submission" date="2020-10" db="EMBL/GenBank/DDBJ databases">
        <authorList>
            <person name="Gilroy R."/>
        </authorList>
    </citation>
    <scope>NUCLEOTIDE SEQUENCE</scope>
    <source>
        <strain evidence="15">ChiHjej10B9-9673</strain>
    </source>
</reference>
<dbReference type="Pfam" id="PF04452">
    <property type="entry name" value="Methyltrans_RNA"/>
    <property type="match status" value="1"/>
</dbReference>
<comment type="function">
    <text evidence="10 12">Specifically methylates the N3 position of the uracil ring of uridine 1498 (m3U1498) in 16S rRNA. Acts on the fully assembled 30S ribosomal subunit.</text>
</comment>
<dbReference type="GO" id="GO:0070042">
    <property type="term" value="F:rRNA (uridine-N3-)-methyltransferase activity"/>
    <property type="evidence" value="ECO:0007669"/>
    <property type="project" value="TreeGrafter"/>
</dbReference>
<dbReference type="PANTHER" id="PTHR30027:SF3">
    <property type="entry name" value="16S RRNA (URACIL(1498)-N(3))-METHYLTRANSFERASE"/>
    <property type="match status" value="1"/>
</dbReference>
<name>A0A9D1FDC1_9FIRM</name>
<dbReference type="Gene3D" id="3.40.1280.10">
    <property type="match status" value="1"/>
</dbReference>
<evidence type="ECO:0000259" key="14">
    <source>
        <dbReference type="Pfam" id="PF20260"/>
    </source>
</evidence>
<comment type="caution">
    <text evidence="15">The sequence shown here is derived from an EMBL/GenBank/DDBJ whole genome shotgun (WGS) entry which is preliminary data.</text>
</comment>
<keyword evidence="9 12" id="KW-0949">S-adenosyl-L-methionine</keyword>
<keyword evidence="8 12" id="KW-0808">Transferase</keyword>
<proteinExistence type="inferred from homology"/>
<dbReference type="PIRSF" id="PIRSF015601">
    <property type="entry name" value="MTase_slr0722"/>
    <property type="match status" value="1"/>
</dbReference>
<feature type="domain" description="Ribosomal RNA small subunit methyltransferase E methyltransferase" evidence="13">
    <location>
        <begin position="74"/>
        <end position="238"/>
    </location>
</feature>
<reference evidence="15" key="2">
    <citation type="journal article" date="2021" name="PeerJ">
        <title>Extensive microbial diversity within the chicken gut microbiome revealed by metagenomics and culture.</title>
        <authorList>
            <person name="Gilroy R."/>
            <person name="Ravi A."/>
            <person name="Getino M."/>
            <person name="Pursley I."/>
            <person name="Horton D.L."/>
            <person name="Alikhan N.F."/>
            <person name="Baker D."/>
            <person name="Gharbi K."/>
            <person name="Hall N."/>
            <person name="Watson M."/>
            <person name="Adriaenssens E.M."/>
            <person name="Foster-Nyarko E."/>
            <person name="Jarju S."/>
            <person name="Secka A."/>
            <person name="Antonio M."/>
            <person name="Oren A."/>
            <person name="Chaudhuri R.R."/>
            <person name="La Ragione R."/>
            <person name="Hildebrand F."/>
            <person name="Pallen M.J."/>
        </authorList>
    </citation>
    <scope>NUCLEOTIDE SEQUENCE</scope>
    <source>
        <strain evidence="15">ChiHjej10B9-9673</strain>
    </source>
</reference>
<keyword evidence="7 12" id="KW-0489">Methyltransferase</keyword>
<sequence>MPRFFMAGTSLAGGRAFIRGKDAEHVRVLRLRPGEDVVICDGAGKDYRCRIVSALSDEVEAEVVEVVPCRGEPSVAVTVYAGLPKGERADFLIQKCVEAGAGRIVFFDCERCVAKLDGRSVDKKLERFNRISQSAAEQSGRGIIPPVEYIRSYVEMLDSAIKSEACLFMYETGEDRAPLREAIEAAGDFKSVSLITGPEGGFSLAEARLAKGAGAVLCSMGERIFRCETAPVVAVTAVMYAKGEL</sequence>
<evidence type="ECO:0000256" key="10">
    <source>
        <dbReference type="ARBA" id="ARBA00025699"/>
    </source>
</evidence>
<dbReference type="EC" id="2.1.1.193" evidence="3 12"/>
<evidence type="ECO:0000256" key="11">
    <source>
        <dbReference type="ARBA" id="ARBA00047944"/>
    </source>
</evidence>
<dbReference type="InterPro" id="IPR006700">
    <property type="entry name" value="RsmE"/>
</dbReference>
<gene>
    <name evidence="15" type="ORF">IAC18_04055</name>
</gene>
<dbReference type="InterPro" id="IPR046887">
    <property type="entry name" value="RsmE_PUA-like"/>
</dbReference>
<evidence type="ECO:0000256" key="9">
    <source>
        <dbReference type="ARBA" id="ARBA00022691"/>
    </source>
</evidence>
<dbReference type="EMBL" id="DVJK01000112">
    <property type="protein sequence ID" value="HIS66720.1"/>
    <property type="molecule type" value="Genomic_DNA"/>
</dbReference>
<evidence type="ECO:0000256" key="2">
    <source>
        <dbReference type="ARBA" id="ARBA00005528"/>
    </source>
</evidence>
<evidence type="ECO:0000256" key="1">
    <source>
        <dbReference type="ARBA" id="ARBA00004496"/>
    </source>
</evidence>
<protein>
    <recommendedName>
        <fullName evidence="4 12">Ribosomal RNA small subunit methyltransferase E</fullName>
        <ecNumber evidence="3 12">2.1.1.193</ecNumber>
    </recommendedName>
</protein>
<dbReference type="Proteomes" id="UP000824001">
    <property type="component" value="Unassembled WGS sequence"/>
</dbReference>
<dbReference type="InterPro" id="IPR046886">
    <property type="entry name" value="RsmE_MTase_dom"/>
</dbReference>